<dbReference type="FunFam" id="3.30.160.60:FF:000912">
    <property type="entry name" value="Zinc finger protein 660"/>
    <property type="match status" value="2"/>
</dbReference>
<evidence type="ECO:0000259" key="8">
    <source>
        <dbReference type="PROSITE" id="PS50157"/>
    </source>
</evidence>
<keyword evidence="6" id="KW-0539">Nucleus</keyword>
<feature type="domain" description="C2H2-type" evidence="8">
    <location>
        <begin position="202"/>
        <end position="229"/>
    </location>
</feature>
<dbReference type="PANTHER" id="PTHR24394">
    <property type="entry name" value="ZINC FINGER PROTEIN"/>
    <property type="match status" value="1"/>
</dbReference>
<evidence type="ECO:0000256" key="1">
    <source>
        <dbReference type="ARBA" id="ARBA00004123"/>
    </source>
</evidence>
<feature type="domain" description="C2H2-type" evidence="8">
    <location>
        <begin position="146"/>
        <end position="173"/>
    </location>
</feature>
<keyword evidence="4 7" id="KW-0863">Zinc-finger</keyword>
<feature type="domain" description="C2H2-type" evidence="8">
    <location>
        <begin position="118"/>
        <end position="145"/>
    </location>
</feature>
<evidence type="ECO:0000256" key="5">
    <source>
        <dbReference type="ARBA" id="ARBA00022833"/>
    </source>
</evidence>
<name>A0A1B6D2E3_9HEMI</name>
<dbReference type="PROSITE" id="PS00028">
    <property type="entry name" value="ZINC_FINGER_C2H2_1"/>
    <property type="match status" value="4"/>
</dbReference>
<feature type="non-terminal residue" evidence="9">
    <location>
        <position position="229"/>
    </location>
</feature>
<dbReference type="Gene3D" id="3.30.160.60">
    <property type="entry name" value="Classic Zinc Finger"/>
    <property type="match status" value="4"/>
</dbReference>
<feature type="domain" description="C2H2-type" evidence="8">
    <location>
        <begin position="174"/>
        <end position="201"/>
    </location>
</feature>
<dbReference type="InterPro" id="IPR036236">
    <property type="entry name" value="Znf_C2H2_sf"/>
</dbReference>
<dbReference type="EMBL" id="GEDC01017434">
    <property type="protein sequence ID" value="JAS19864.1"/>
    <property type="molecule type" value="Transcribed_RNA"/>
</dbReference>
<dbReference type="PANTHER" id="PTHR24394:SF44">
    <property type="entry name" value="ZINC FINGER PROTEIN 271-LIKE"/>
    <property type="match status" value="1"/>
</dbReference>
<evidence type="ECO:0000256" key="4">
    <source>
        <dbReference type="ARBA" id="ARBA00022771"/>
    </source>
</evidence>
<dbReference type="SUPFAM" id="SSF57667">
    <property type="entry name" value="beta-beta-alpha zinc fingers"/>
    <property type="match status" value="3"/>
</dbReference>
<reference evidence="9" key="1">
    <citation type="submission" date="2015-12" db="EMBL/GenBank/DDBJ databases">
        <title>De novo transcriptome assembly of four potential Pierce s Disease insect vectors from Arizona vineyards.</title>
        <authorList>
            <person name="Tassone E.E."/>
        </authorList>
    </citation>
    <scope>NUCLEOTIDE SEQUENCE</scope>
</reference>
<feature type="non-terminal residue" evidence="9">
    <location>
        <position position="1"/>
    </location>
</feature>
<dbReference type="AlphaFoldDB" id="A0A1B6D2E3"/>
<dbReference type="GO" id="GO:0008270">
    <property type="term" value="F:zinc ion binding"/>
    <property type="evidence" value="ECO:0007669"/>
    <property type="project" value="UniProtKB-KW"/>
</dbReference>
<protein>
    <recommendedName>
        <fullName evidence="8">C2H2-type domain-containing protein</fullName>
    </recommendedName>
</protein>
<evidence type="ECO:0000256" key="7">
    <source>
        <dbReference type="PROSITE-ProRule" id="PRU00042"/>
    </source>
</evidence>
<sequence length="229" mass="27017">PFDGEMYTPLVECIIEENPSFRMEKENEVVSLESDKKEMVNNEAAIFLTKPGLPREILPHDLHISNVSIQSSSLHFLTTHCEEDPYYPDLCRKEISARNLKVLVKNSQRRTYNSKKLYSCEYCGEKIKNFGTFKRHLRNHTGEKPYSCEFCEKKFIESDNLKRHLMIHTGEKPYSCKFCENKFRQYGTLKSHLKIHTGEKPYSCELCRKKFTESRKLKYHLRIHTGEKP</sequence>
<gene>
    <name evidence="9" type="ORF">g.29165</name>
</gene>
<dbReference type="SMART" id="SM00355">
    <property type="entry name" value="ZnF_C2H2"/>
    <property type="match status" value="4"/>
</dbReference>
<dbReference type="PROSITE" id="PS50157">
    <property type="entry name" value="ZINC_FINGER_C2H2_2"/>
    <property type="match status" value="4"/>
</dbReference>
<evidence type="ECO:0000256" key="6">
    <source>
        <dbReference type="ARBA" id="ARBA00023242"/>
    </source>
</evidence>
<evidence type="ECO:0000256" key="2">
    <source>
        <dbReference type="ARBA" id="ARBA00022723"/>
    </source>
</evidence>
<dbReference type="Pfam" id="PF00096">
    <property type="entry name" value="zf-C2H2"/>
    <property type="match status" value="3"/>
</dbReference>
<keyword evidence="3" id="KW-0677">Repeat</keyword>
<dbReference type="FunFam" id="3.30.160.60:FF:001498">
    <property type="entry name" value="Zinc finger protein 404"/>
    <property type="match status" value="1"/>
</dbReference>
<keyword evidence="2" id="KW-0479">Metal-binding</keyword>
<keyword evidence="5" id="KW-0862">Zinc</keyword>
<accession>A0A1B6D2E3</accession>
<dbReference type="GO" id="GO:0045596">
    <property type="term" value="P:negative regulation of cell differentiation"/>
    <property type="evidence" value="ECO:0007669"/>
    <property type="project" value="UniProtKB-ARBA"/>
</dbReference>
<dbReference type="GO" id="GO:0005634">
    <property type="term" value="C:nucleus"/>
    <property type="evidence" value="ECO:0007669"/>
    <property type="project" value="UniProtKB-SubCell"/>
</dbReference>
<dbReference type="InterPro" id="IPR013087">
    <property type="entry name" value="Znf_C2H2_type"/>
</dbReference>
<proteinExistence type="predicted"/>
<evidence type="ECO:0000313" key="9">
    <source>
        <dbReference type="EMBL" id="JAS19864.1"/>
    </source>
</evidence>
<comment type="subcellular location">
    <subcellularLocation>
        <location evidence="1">Nucleus</location>
    </subcellularLocation>
</comment>
<dbReference type="GO" id="GO:0000981">
    <property type="term" value="F:DNA-binding transcription factor activity, RNA polymerase II-specific"/>
    <property type="evidence" value="ECO:0007669"/>
    <property type="project" value="TreeGrafter"/>
</dbReference>
<organism evidence="9">
    <name type="scientific">Clastoptera arizonana</name>
    <name type="common">Arizona spittle bug</name>
    <dbReference type="NCBI Taxonomy" id="38151"/>
    <lineage>
        <taxon>Eukaryota</taxon>
        <taxon>Metazoa</taxon>
        <taxon>Ecdysozoa</taxon>
        <taxon>Arthropoda</taxon>
        <taxon>Hexapoda</taxon>
        <taxon>Insecta</taxon>
        <taxon>Pterygota</taxon>
        <taxon>Neoptera</taxon>
        <taxon>Paraneoptera</taxon>
        <taxon>Hemiptera</taxon>
        <taxon>Auchenorrhyncha</taxon>
        <taxon>Cercopoidea</taxon>
        <taxon>Clastopteridae</taxon>
        <taxon>Clastoptera</taxon>
    </lineage>
</organism>
<evidence type="ECO:0000256" key="3">
    <source>
        <dbReference type="ARBA" id="ARBA00022737"/>
    </source>
</evidence>